<proteinExistence type="predicted"/>
<feature type="compositionally biased region" description="Basic and acidic residues" evidence="1">
    <location>
        <begin position="436"/>
        <end position="450"/>
    </location>
</feature>
<dbReference type="AlphaFoldDB" id="A0A1I8BE54"/>
<feature type="signal peptide" evidence="2">
    <location>
        <begin position="1"/>
        <end position="25"/>
    </location>
</feature>
<keyword evidence="3" id="KW-1185">Reference proteome</keyword>
<evidence type="ECO:0000313" key="4">
    <source>
        <dbReference type="WBParaSite" id="MhA1_Contig2051.frz3.gene2"/>
    </source>
</evidence>
<evidence type="ECO:0000256" key="2">
    <source>
        <dbReference type="SAM" id="SignalP"/>
    </source>
</evidence>
<organism evidence="3 4">
    <name type="scientific">Meloidogyne hapla</name>
    <name type="common">Root-knot nematode worm</name>
    <dbReference type="NCBI Taxonomy" id="6305"/>
    <lineage>
        <taxon>Eukaryota</taxon>
        <taxon>Metazoa</taxon>
        <taxon>Ecdysozoa</taxon>
        <taxon>Nematoda</taxon>
        <taxon>Chromadorea</taxon>
        <taxon>Rhabditida</taxon>
        <taxon>Tylenchina</taxon>
        <taxon>Tylenchomorpha</taxon>
        <taxon>Tylenchoidea</taxon>
        <taxon>Meloidogynidae</taxon>
        <taxon>Meloidogyninae</taxon>
        <taxon>Meloidogyne</taxon>
    </lineage>
</organism>
<reference evidence="4" key="1">
    <citation type="submission" date="2016-11" db="UniProtKB">
        <authorList>
            <consortium name="WormBaseParasite"/>
        </authorList>
    </citation>
    <scope>IDENTIFICATION</scope>
</reference>
<accession>A0A1I8BE54</accession>
<keyword evidence="2" id="KW-0732">Signal</keyword>
<evidence type="ECO:0000313" key="3">
    <source>
        <dbReference type="Proteomes" id="UP000095281"/>
    </source>
</evidence>
<feature type="compositionally biased region" description="Acidic residues" evidence="1">
    <location>
        <begin position="357"/>
        <end position="385"/>
    </location>
</feature>
<evidence type="ECO:0000256" key="1">
    <source>
        <dbReference type="SAM" id="MobiDB-lite"/>
    </source>
</evidence>
<dbReference type="Proteomes" id="UP000095281">
    <property type="component" value="Unplaced"/>
</dbReference>
<protein>
    <submittedName>
        <fullName evidence="4">Uncharacterized protein</fullName>
    </submittedName>
</protein>
<name>A0A1I8BE54_MELHA</name>
<feature type="region of interest" description="Disordered" evidence="1">
    <location>
        <begin position="357"/>
        <end position="450"/>
    </location>
</feature>
<sequence length="450" mass="53380">MLNKKILILLLINILLLLKILNVKSKKIIIKIERQKAKNFFIKNLTNNILKDIWKGQNNLNEICSALHGRDKVPTMAEIEGDIDINEENKCKENKNVYLNFMQMTKTHINIKDLEMKKMKYEGSGIKEIDELFSKIKLDIPTIKEKKGRIWRAKCAFDMFLLRVIVELYLSLSESEIEILRVYNDEQINYKIGGEKIINGINKWFNDFGEINKKGYKLFENNIKDNINIVIYNEQAKHRSCSFKLFVFRALLALAQIINQLPRIHKANYEKQDEINNAIIKVDKLISKKIRGKTNYQKIYKVYHEILIPNLEKYLKVEVDYKRKSVRLEGNNRMIRTYREETDMKMKNALEDFEDFEEEYEEDGYDEDENNNYDEEEIENVEDEENKNKKNWGGENSEGENKYKNSENSSNYVYEVYRQPEKSSSGRSIETIMLNKNEEKEVNSHVNKKE</sequence>
<dbReference type="WBParaSite" id="MhA1_Contig2051.frz3.gene2">
    <property type="protein sequence ID" value="MhA1_Contig2051.frz3.gene2"/>
    <property type="gene ID" value="MhA1_Contig2051.frz3.gene2"/>
</dbReference>
<feature type="compositionally biased region" description="Low complexity" evidence="1">
    <location>
        <begin position="406"/>
        <end position="417"/>
    </location>
</feature>
<feature type="chain" id="PRO_5009315740" evidence="2">
    <location>
        <begin position="26"/>
        <end position="450"/>
    </location>
</feature>